<sequence>MRSNRIRTTALAATALLAALSLTACSGDSGSSESSKAGAAAPVANTIDKQATSQPETQPHSQPQTAAPETGATDAPVTNSGTKTGGSGSGSGTTKNTAPPATSDGKNTSGSTDKAGNTAGPTSSSTKTVTCTGSNTKVTVTKVSRPINHLLLTVTNAGSQLCNAYYAPKLRFDDAQAVFPILEDSQPQAVVTLEPGQSAYAAIGLTGEPGSGPAPRKGTHLQVNFAGKNPGSTTGTAAELTLPANTYWDDNGFVTYWQTEMADALQY</sequence>
<gene>
    <name evidence="4" type="ORF">P8A22_22300</name>
</gene>
<evidence type="ECO:0000256" key="1">
    <source>
        <dbReference type="SAM" id="MobiDB-lite"/>
    </source>
</evidence>
<feature type="compositionally biased region" description="Low complexity" evidence="1">
    <location>
        <begin position="25"/>
        <end position="41"/>
    </location>
</feature>
<dbReference type="InterPro" id="IPR025326">
    <property type="entry name" value="DUF4232"/>
</dbReference>
<organism evidence="4 5">
    <name type="scientific">Streptomyces laculatispora</name>
    <dbReference type="NCBI Taxonomy" id="887464"/>
    <lineage>
        <taxon>Bacteria</taxon>
        <taxon>Bacillati</taxon>
        <taxon>Actinomycetota</taxon>
        <taxon>Actinomycetes</taxon>
        <taxon>Kitasatosporales</taxon>
        <taxon>Streptomycetaceae</taxon>
        <taxon>Streptomyces</taxon>
    </lineage>
</organism>
<evidence type="ECO:0000256" key="2">
    <source>
        <dbReference type="SAM" id="SignalP"/>
    </source>
</evidence>
<evidence type="ECO:0000259" key="3">
    <source>
        <dbReference type="Pfam" id="PF14016"/>
    </source>
</evidence>
<feature type="signal peptide" evidence="2">
    <location>
        <begin position="1"/>
        <end position="26"/>
    </location>
</feature>
<accession>A0ABY9I6F7</accession>
<proteinExistence type="predicted"/>
<feature type="chain" id="PRO_5046959696" evidence="2">
    <location>
        <begin position="27"/>
        <end position="267"/>
    </location>
</feature>
<protein>
    <submittedName>
        <fullName evidence="4">DUF4232 domain-containing protein</fullName>
    </submittedName>
</protein>
<name>A0ABY9I6F7_9ACTN</name>
<evidence type="ECO:0000313" key="4">
    <source>
        <dbReference type="EMBL" id="WLQ42443.1"/>
    </source>
</evidence>
<dbReference type="PROSITE" id="PS51257">
    <property type="entry name" value="PROKAR_LIPOPROTEIN"/>
    <property type="match status" value="1"/>
</dbReference>
<dbReference type="RefSeq" id="WP_306089748.1">
    <property type="nucleotide sequence ID" value="NZ_CP120992.1"/>
</dbReference>
<feature type="domain" description="DUF4232" evidence="3">
    <location>
        <begin position="131"/>
        <end position="258"/>
    </location>
</feature>
<dbReference type="Proteomes" id="UP001229952">
    <property type="component" value="Chromosome"/>
</dbReference>
<keyword evidence="2" id="KW-0732">Signal</keyword>
<feature type="compositionally biased region" description="Polar residues" evidence="1">
    <location>
        <begin position="104"/>
        <end position="131"/>
    </location>
</feature>
<feature type="compositionally biased region" description="Polar residues" evidence="1">
    <location>
        <begin position="47"/>
        <end position="67"/>
    </location>
</feature>
<dbReference type="Pfam" id="PF14016">
    <property type="entry name" value="DUF4232"/>
    <property type="match status" value="1"/>
</dbReference>
<dbReference type="EMBL" id="CP120992">
    <property type="protein sequence ID" value="WLQ42443.1"/>
    <property type="molecule type" value="Genomic_DNA"/>
</dbReference>
<keyword evidence="5" id="KW-1185">Reference proteome</keyword>
<reference evidence="4 5" key="1">
    <citation type="submission" date="2023-03" db="EMBL/GenBank/DDBJ databases">
        <title>Isolation and description of six Streptomyces strains from soil environments, able to metabolize different microbial glucans.</title>
        <authorList>
            <person name="Widen T."/>
            <person name="Larsbrink J."/>
        </authorList>
    </citation>
    <scope>NUCLEOTIDE SEQUENCE [LARGE SCALE GENOMIC DNA]</scope>
    <source>
        <strain evidence="4 5">Mut2</strain>
    </source>
</reference>
<evidence type="ECO:0000313" key="5">
    <source>
        <dbReference type="Proteomes" id="UP001229952"/>
    </source>
</evidence>
<feature type="region of interest" description="Disordered" evidence="1">
    <location>
        <begin position="25"/>
        <end position="131"/>
    </location>
</feature>